<proteinExistence type="predicted"/>
<keyword evidence="2" id="KW-1185">Reference proteome</keyword>
<protein>
    <recommendedName>
        <fullName evidence="3">Pathogen-related protein</fullName>
    </recommendedName>
</protein>
<dbReference type="AlphaFoldDB" id="A0AA42AWR0"/>
<evidence type="ECO:0000313" key="2">
    <source>
        <dbReference type="Proteomes" id="UP001177140"/>
    </source>
</evidence>
<comment type="caution">
    <text evidence="1">The sequence shown here is derived from an EMBL/GenBank/DDBJ whole genome shotgun (WGS) entry which is preliminary data.</text>
</comment>
<sequence length="189" mass="21542">MNDSSEMKQDKYRSYLYGEGEKDTQWRNGLPNYDAVNKLFEEGRTQVQNLVKTWEMEMVHKVRLADFKSIDPAKFTFSKNVDSANVAFTTTFPRGFAIEILQVYAGPPVIVFKFRHWGFKEGPFKGHAPTGEKVEFYGIGIFTLDERKKIVKVEFFYERGELLAALIKGDDTSGSSVHETTSGCPFLKG</sequence>
<dbReference type="SUPFAM" id="SSF54427">
    <property type="entry name" value="NTF2-like"/>
    <property type="match status" value="1"/>
</dbReference>
<organism evidence="1 2">
    <name type="scientific">Papaver nudicaule</name>
    <name type="common">Iceland poppy</name>
    <dbReference type="NCBI Taxonomy" id="74823"/>
    <lineage>
        <taxon>Eukaryota</taxon>
        <taxon>Viridiplantae</taxon>
        <taxon>Streptophyta</taxon>
        <taxon>Embryophyta</taxon>
        <taxon>Tracheophyta</taxon>
        <taxon>Spermatophyta</taxon>
        <taxon>Magnoliopsida</taxon>
        <taxon>Ranunculales</taxon>
        <taxon>Papaveraceae</taxon>
        <taxon>Papaveroideae</taxon>
        <taxon>Papaver</taxon>
    </lineage>
</organism>
<dbReference type="Gene3D" id="3.10.450.50">
    <property type="match status" value="1"/>
</dbReference>
<evidence type="ECO:0000313" key="1">
    <source>
        <dbReference type="EMBL" id="MCL7042705.1"/>
    </source>
</evidence>
<gene>
    <name evidence="1" type="ORF">MKW94_001550</name>
</gene>
<reference evidence="1" key="1">
    <citation type="submission" date="2022-03" db="EMBL/GenBank/DDBJ databases">
        <title>A functionally conserved STORR gene fusion in Papaver species that diverged 16.8 million years ago.</title>
        <authorList>
            <person name="Catania T."/>
        </authorList>
    </citation>
    <scope>NUCLEOTIDE SEQUENCE</scope>
    <source>
        <strain evidence="1">S-191538</strain>
    </source>
</reference>
<accession>A0AA42AWR0</accession>
<dbReference type="Proteomes" id="UP001177140">
    <property type="component" value="Unassembled WGS sequence"/>
</dbReference>
<dbReference type="InterPro" id="IPR032710">
    <property type="entry name" value="NTF2-like_dom_sf"/>
</dbReference>
<evidence type="ECO:0008006" key="3">
    <source>
        <dbReference type="Google" id="ProtNLM"/>
    </source>
</evidence>
<name>A0AA42AWR0_PAPNU</name>
<dbReference type="PANTHER" id="PTHR31723:SF8">
    <property type="entry name" value="PATHOGEN-RELATED PROTEIN"/>
    <property type="match status" value="1"/>
</dbReference>
<dbReference type="EMBL" id="JAJJMA010238416">
    <property type="protein sequence ID" value="MCL7042705.1"/>
    <property type="molecule type" value="Genomic_DNA"/>
</dbReference>
<dbReference type="PANTHER" id="PTHR31723">
    <property type="entry name" value="PATHOGENESIS-RELATED FAMILY PROTEIN"/>
    <property type="match status" value="1"/>
</dbReference>
<dbReference type="InterPro" id="IPR053218">
    <property type="entry name" value="Pathogen-related_defense"/>
</dbReference>